<evidence type="ECO:0000313" key="3">
    <source>
        <dbReference type="EMBL" id="MFC7617713.1"/>
    </source>
</evidence>
<dbReference type="PANTHER" id="PTHR18964">
    <property type="entry name" value="ROK (REPRESSOR, ORF, KINASE) FAMILY"/>
    <property type="match status" value="1"/>
</dbReference>
<sequence length="205" mass="21198">MWGCAAAVGHDRGLGWQEGLRVSGSARLLRSINDAAVLRHLMERGPLTRVAIGELTGLAKPTTSQIVRRLAADGLVRVTGHTSGRPGPNAEIYAVEPGAGFAAAVSVRAGALVAAVCDLTGTVRGSAEVVGLGEPVGDVVEAVKAAARGGKVAVSKLGAVQVAVPGAYDPRRTRCGWWTCPGGTGRGWRRRWASACAPRSRWTTT</sequence>
<keyword evidence="4" id="KW-1185">Reference proteome</keyword>
<proteinExistence type="inferred from homology"/>
<comment type="caution">
    <text evidence="3">The sequence shown here is derived from an EMBL/GenBank/DDBJ whole genome shotgun (WGS) entry which is preliminary data.</text>
</comment>
<dbReference type="Pfam" id="PF12802">
    <property type="entry name" value="MarR_2"/>
    <property type="match status" value="1"/>
</dbReference>
<dbReference type="Gene3D" id="1.10.10.10">
    <property type="entry name" value="Winged helix-like DNA-binding domain superfamily/Winged helix DNA-binding domain"/>
    <property type="match status" value="1"/>
</dbReference>
<reference evidence="4" key="1">
    <citation type="journal article" date="2019" name="Int. J. Syst. Evol. Microbiol.">
        <title>The Global Catalogue of Microorganisms (GCM) 10K type strain sequencing project: providing services to taxonomists for standard genome sequencing and annotation.</title>
        <authorList>
            <consortium name="The Broad Institute Genomics Platform"/>
            <consortium name="The Broad Institute Genome Sequencing Center for Infectious Disease"/>
            <person name="Wu L."/>
            <person name="Ma J."/>
        </authorList>
    </citation>
    <scope>NUCLEOTIDE SEQUENCE [LARGE SCALE GENOMIC DNA]</scope>
    <source>
        <strain evidence="4">JCM 17695</strain>
    </source>
</reference>
<dbReference type="InterPro" id="IPR011991">
    <property type="entry name" value="ArsR-like_HTH"/>
</dbReference>
<dbReference type="InterPro" id="IPR036390">
    <property type="entry name" value="WH_DNA-bd_sf"/>
</dbReference>
<dbReference type="Proteomes" id="UP001596512">
    <property type="component" value="Unassembled WGS sequence"/>
</dbReference>
<dbReference type="InterPro" id="IPR000600">
    <property type="entry name" value="ROK"/>
</dbReference>
<dbReference type="SUPFAM" id="SSF46785">
    <property type="entry name" value="Winged helix' DNA-binding domain"/>
    <property type="match status" value="1"/>
</dbReference>
<gene>
    <name evidence="3" type="ORF">ACFQV2_34220</name>
</gene>
<dbReference type="CDD" id="cd00090">
    <property type="entry name" value="HTH_ARSR"/>
    <property type="match status" value="1"/>
</dbReference>
<protein>
    <submittedName>
        <fullName evidence="3">MarR family transcriptional regulator</fullName>
    </submittedName>
</protein>
<dbReference type="EMBL" id="JBHTEY010000004">
    <property type="protein sequence ID" value="MFC7617713.1"/>
    <property type="molecule type" value="Genomic_DNA"/>
</dbReference>
<evidence type="ECO:0000313" key="4">
    <source>
        <dbReference type="Proteomes" id="UP001596512"/>
    </source>
</evidence>
<dbReference type="PANTHER" id="PTHR18964:SF149">
    <property type="entry name" value="BIFUNCTIONAL UDP-N-ACETYLGLUCOSAMINE 2-EPIMERASE_N-ACETYLMANNOSAMINE KINASE"/>
    <property type="match status" value="1"/>
</dbReference>
<evidence type="ECO:0000259" key="2">
    <source>
        <dbReference type="Pfam" id="PF12802"/>
    </source>
</evidence>
<dbReference type="InterPro" id="IPR000835">
    <property type="entry name" value="HTH_MarR-typ"/>
</dbReference>
<feature type="domain" description="HTH marR-type" evidence="2">
    <location>
        <begin position="34"/>
        <end position="80"/>
    </location>
</feature>
<organism evidence="3 4">
    <name type="scientific">Actinokineospora soli</name>
    <dbReference type="NCBI Taxonomy" id="1048753"/>
    <lineage>
        <taxon>Bacteria</taxon>
        <taxon>Bacillati</taxon>
        <taxon>Actinomycetota</taxon>
        <taxon>Actinomycetes</taxon>
        <taxon>Pseudonocardiales</taxon>
        <taxon>Pseudonocardiaceae</taxon>
        <taxon>Actinokineospora</taxon>
    </lineage>
</organism>
<name>A0ABW2TY00_9PSEU</name>
<evidence type="ECO:0000256" key="1">
    <source>
        <dbReference type="ARBA" id="ARBA00006479"/>
    </source>
</evidence>
<comment type="similarity">
    <text evidence="1">Belongs to the ROK (NagC/XylR) family.</text>
</comment>
<accession>A0ABW2TY00</accession>
<dbReference type="InterPro" id="IPR036388">
    <property type="entry name" value="WH-like_DNA-bd_sf"/>
</dbReference>